<proteinExistence type="predicted"/>
<evidence type="ECO:0000256" key="1">
    <source>
        <dbReference type="ARBA" id="ARBA00023015"/>
    </source>
</evidence>
<dbReference type="OrthoDB" id="194599at2"/>
<evidence type="ECO:0000256" key="2">
    <source>
        <dbReference type="ARBA" id="ARBA00023125"/>
    </source>
</evidence>
<sequence>MDMPQIKAGMEREQLEGFMAKARDASTLLKALSHETRLLILCILSQGEKTVGEIEAILGLQQAVVSQQLARLRLEQIVETRREGRLIYYRISDPSLTGLVSVLYDMFCGPKAAPLVIRDSSADD</sequence>
<dbReference type="SUPFAM" id="SSF46785">
    <property type="entry name" value="Winged helix' DNA-binding domain"/>
    <property type="match status" value="1"/>
</dbReference>
<dbReference type="InterPro" id="IPR001845">
    <property type="entry name" value="HTH_ArsR_DNA-bd_dom"/>
</dbReference>
<keyword evidence="3" id="KW-0804">Transcription</keyword>
<dbReference type="GO" id="GO:0003677">
    <property type="term" value="F:DNA binding"/>
    <property type="evidence" value="ECO:0007669"/>
    <property type="project" value="UniProtKB-KW"/>
</dbReference>
<dbReference type="RefSeq" id="WP_115670347.1">
    <property type="nucleotide sequence ID" value="NZ_UEYP01000005.1"/>
</dbReference>
<keyword evidence="1" id="KW-0805">Transcription regulation</keyword>
<dbReference type="CDD" id="cd00090">
    <property type="entry name" value="HTH_ARSR"/>
    <property type="match status" value="1"/>
</dbReference>
<dbReference type="PANTHER" id="PTHR43132:SF2">
    <property type="entry name" value="ARSENICAL RESISTANCE OPERON REPRESSOR ARSR-RELATED"/>
    <property type="match status" value="1"/>
</dbReference>
<dbReference type="GO" id="GO:0003700">
    <property type="term" value="F:DNA-binding transcription factor activity"/>
    <property type="evidence" value="ECO:0007669"/>
    <property type="project" value="InterPro"/>
</dbReference>
<accession>A0A376AIZ3</accession>
<dbReference type="Pfam" id="PF01022">
    <property type="entry name" value="HTH_5"/>
    <property type="match status" value="1"/>
</dbReference>
<dbReference type="EMBL" id="UEYP01000005">
    <property type="protein sequence ID" value="SSC67791.1"/>
    <property type="molecule type" value="Genomic_DNA"/>
</dbReference>
<feature type="domain" description="HTH arsR-type" evidence="4">
    <location>
        <begin position="19"/>
        <end position="111"/>
    </location>
</feature>
<dbReference type="InterPro" id="IPR011991">
    <property type="entry name" value="ArsR-like_HTH"/>
</dbReference>
<dbReference type="NCBIfam" id="NF033788">
    <property type="entry name" value="HTH_metalloreg"/>
    <property type="match status" value="1"/>
</dbReference>
<name>A0A376AIZ3_9HYPH</name>
<dbReference type="AlphaFoldDB" id="A0A376AIZ3"/>
<keyword evidence="2" id="KW-0238">DNA-binding</keyword>
<dbReference type="PANTHER" id="PTHR43132">
    <property type="entry name" value="ARSENICAL RESISTANCE OPERON REPRESSOR ARSR-RELATED"/>
    <property type="match status" value="1"/>
</dbReference>
<evidence type="ECO:0000259" key="4">
    <source>
        <dbReference type="PROSITE" id="PS50987"/>
    </source>
</evidence>
<reference evidence="6" key="1">
    <citation type="submission" date="2018-07" db="EMBL/GenBank/DDBJ databases">
        <authorList>
            <person name="Peiro R."/>
            <person name="Begona"/>
            <person name="Cbmso G."/>
            <person name="Lopez M."/>
            <person name="Gonzalez S."/>
        </authorList>
    </citation>
    <scope>NUCLEOTIDE SEQUENCE [LARGE SCALE GENOMIC DNA]</scope>
</reference>
<protein>
    <recommendedName>
        <fullName evidence="4">HTH arsR-type domain-containing protein</fullName>
    </recommendedName>
</protein>
<dbReference type="SMART" id="SM00418">
    <property type="entry name" value="HTH_ARSR"/>
    <property type="match status" value="1"/>
</dbReference>
<evidence type="ECO:0000256" key="3">
    <source>
        <dbReference type="ARBA" id="ARBA00023163"/>
    </source>
</evidence>
<keyword evidence="6" id="KW-1185">Reference proteome</keyword>
<dbReference type="InterPro" id="IPR051011">
    <property type="entry name" value="Metal_resp_trans_reg"/>
</dbReference>
<organism evidence="5 6">
    <name type="scientific">Ciceribacter selenitireducens ATCC BAA-1503</name>
    <dbReference type="NCBI Taxonomy" id="1336235"/>
    <lineage>
        <taxon>Bacteria</taxon>
        <taxon>Pseudomonadati</taxon>
        <taxon>Pseudomonadota</taxon>
        <taxon>Alphaproteobacteria</taxon>
        <taxon>Hyphomicrobiales</taxon>
        <taxon>Rhizobiaceae</taxon>
        <taxon>Ciceribacter</taxon>
    </lineage>
</organism>
<dbReference type="STRING" id="1336235.GCA_000518785_02899"/>
<dbReference type="InterPro" id="IPR036390">
    <property type="entry name" value="WH_DNA-bd_sf"/>
</dbReference>
<dbReference type="InterPro" id="IPR036388">
    <property type="entry name" value="WH-like_DNA-bd_sf"/>
</dbReference>
<dbReference type="PRINTS" id="PR00778">
    <property type="entry name" value="HTHARSR"/>
</dbReference>
<dbReference type="PROSITE" id="PS50987">
    <property type="entry name" value="HTH_ARSR_2"/>
    <property type="match status" value="1"/>
</dbReference>
<gene>
    <name evidence="5" type="ORF">RHIZ70_3499</name>
</gene>
<evidence type="ECO:0000313" key="6">
    <source>
        <dbReference type="Proteomes" id="UP000254764"/>
    </source>
</evidence>
<dbReference type="Gene3D" id="1.10.10.10">
    <property type="entry name" value="Winged helix-like DNA-binding domain superfamily/Winged helix DNA-binding domain"/>
    <property type="match status" value="1"/>
</dbReference>
<dbReference type="Proteomes" id="UP000254764">
    <property type="component" value="Unassembled WGS sequence"/>
</dbReference>
<evidence type="ECO:0000313" key="5">
    <source>
        <dbReference type="EMBL" id="SSC67791.1"/>
    </source>
</evidence>